<dbReference type="EC" id="2.3.2.31" evidence="2"/>
<evidence type="ECO:0000256" key="7">
    <source>
        <dbReference type="ARBA" id="ARBA00022786"/>
    </source>
</evidence>
<dbReference type="AlphaFoldDB" id="A0A2T9ZBR1"/>
<dbReference type="GO" id="GO:0008270">
    <property type="term" value="F:zinc ion binding"/>
    <property type="evidence" value="ECO:0007669"/>
    <property type="project" value="UniProtKB-KW"/>
</dbReference>
<name>A0A2T9ZBR1_9FUNG</name>
<evidence type="ECO:0000256" key="5">
    <source>
        <dbReference type="ARBA" id="ARBA00022737"/>
    </source>
</evidence>
<protein>
    <recommendedName>
        <fullName evidence="2">RBR-type E3 ubiquitin transferase</fullName>
        <ecNumber evidence="2">2.3.2.31</ecNumber>
    </recommendedName>
</protein>
<evidence type="ECO:0000256" key="3">
    <source>
        <dbReference type="ARBA" id="ARBA00022679"/>
    </source>
</evidence>
<keyword evidence="7" id="KW-0833">Ubl conjugation pathway</keyword>
<keyword evidence="4" id="KW-0479">Metal-binding</keyword>
<keyword evidence="3" id="KW-0808">Transferase</keyword>
<dbReference type="Pfam" id="PF22191">
    <property type="entry name" value="IBR_1"/>
    <property type="match status" value="1"/>
</dbReference>
<dbReference type="InterPro" id="IPR013083">
    <property type="entry name" value="Znf_RING/FYVE/PHD"/>
</dbReference>
<evidence type="ECO:0000256" key="2">
    <source>
        <dbReference type="ARBA" id="ARBA00012251"/>
    </source>
</evidence>
<dbReference type="PROSITE" id="PS00518">
    <property type="entry name" value="ZF_RING_1"/>
    <property type="match status" value="1"/>
</dbReference>
<accession>A0A2T9ZBR1</accession>
<dbReference type="PANTHER" id="PTHR11685">
    <property type="entry name" value="RBR FAMILY RING FINGER AND IBR DOMAIN-CONTAINING"/>
    <property type="match status" value="1"/>
</dbReference>
<dbReference type="PROSITE" id="PS51873">
    <property type="entry name" value="TRIAD"/>
    <property type="match status" value="1"/>
</dbReference>
<evidence type="ECO:0000256" key="4">
    <source>
        <dbReference type="ARBA" id="ARBA00022723"/>
    </source>
</evidence>
<evidence type="ECO:0000256" key="1">
    <source>
        <dbReference type="ARBA" id="ARBA00001798"/>
    </source>
</evidence>
<comment type="caution">
    <text evidence="10">The sequence shown here is derived from an EMBL/GenBank/DDBJ whole genome shotgun (WGS) entry which is preliminary data.</text>
</comment>
<comment type="catalytic activity">
    <reaction evidence="1">
        <text>[E2 ubiquitin-conjugating enzyme]-S-ubiquitinyl-L-cysteine + [acceptor protein]-L-lysine = [E2 ubiquitin-conjugating enzyme]-L-cysteine + [acceptor protein]-N(6)-ubiquitinyl-L-lysine.</text>
        <dbReference type="EC" id="2.3.2.31"/>
    </reaction>
</comment>
<dbReference type="SMART" id="SM00647">
    <property type="entry name" value="IBR"/>
    <property type="match status" value="2"/>
</dbReference>
<keyword evidence="6" id="KW-0863">Zinc-finger</keyword>
<dbReference type="InterPro" id="IPR002867">
    <property type="entry name" value="IBR_dom"/>
</dbReference>
<dbReference type="InterPro" id="IPR017907">
    <property type="entry name" value="Znf_RING_CS"/>
</dbReference>
<dbReference type="STRING" id="133381.A0A2T9ZBR1"/>
<evidence type="ECO:0000256" key="8">
    <source>
        <dbReference type="ARBA" id="ARBA00022833"/>
    </source>
</evidence>
<dbReference type="Proteomes" id="UP000245609">
    <property type="component" value="Unassembled WGS sequence"/>
</dbReference>
<evidence type="ECO:0000259" key="9">
    <source>
        <dbReference type="PROSITE" id="PS51873"/>
    </source>
</evidence>
<evidence type="ECO:0000256" key="6">
    <source>
        <dbReference type="ARBA" id="ARBA00022771"/>
    </source>
</evidence>
<evidence type="ECO:0000313" key="11">
    <source>
        <dbReference type="Proteomes" id="UP000245609"/>
    </source>
</evidence>
<sequence>MYIELCPFCNRNTPETTDHVQTLILGSIKMNINFLEPKPGGRMSFSEIDEFEFEYFDNEEIDFTSTVDQFTLDSPSKKKYKSSCYDYSTLEYYIYSFDEAKKNMEKIIQETAILLGIKDSVSQQLLQKFKWNQETLIEQFLEDPEQISRSLGILLSPQKTTITIEKDFFCTCLCEEGDLETFSLSCEHKFCKDCYAKFVETCIYQGKIQLKCMSFDCNLMINPDYVRLLSSEKTFFLYEKKLFEDYVRSKKKLAWCPASNCENLIECTLLPSPLDSTTTVVCSCGFCFCICCGCSDHRPLLCKYKLLWDQKCDEESKNRSWLLSHTKLCPKCSSSIEKHGGCNHMTCTHCSYEFCWLCLLDWKTHSYDRCNTFTEDTKILALVKKDTKSTKPISTSRFSFYHLRFLNHVQSISIEKGLVRTSQLPNESSSSYLNYVNFIKQALDSLVEARTHLQWAYAFAYFLKKTNFSIIFDENLNYLEDAVEDLGAAVLRSQKNNQTRSHLESKILRLTEYVKSRQKSLIQEVYSGYAENKWSLSNRVNDEIDDEVDNEANI</sequence>
<dbReference type="Gene3D" id="3.30.40.10">
    <property type="entry name" value="Zinc/RING finger domain, C3HC4 (zinc finger)"/>
    <property type="match status" value="1"/>
</dbReference>
<dbReference type="Gene3D" id="1.20.120.1750">
    <property type="match status" value="1"/>
</dbReference>
<dbReference type="EMBL" id="MBFS01000676">
    <property type="protein sequence ID" value="PVV01977.1"/>
    <property type="molecule type" value="Genomic_DNA"/>
</dbReference>
<dbReference type="InterPro" id="IPR044066">
    <property type="entry name" value="TRIAD_supradom"/>
</dbReference>
<reference evidence="10 11" key="1">
    <citation type="journal article" date="2018" name="MBio">
        <title>Comparative Genomics Reveals the Core Gene Toolbox for the Fungus-Insect Symbiosis.</title>
        <authorList>
            <person name="Wang Y."/>
            <person name="Stata M."/>
            <person name="Wang W."/>
            <person name="Stajich J.E."/>
            <person name="White M.M."/>
            <person name="Moncalvo J.M."/>
        </authorList>
    </citation>
    <scope>NUCLEOTIDE SEQUENCE [LARGE SCALE GENOMIC DNA]</scope>
    <source>
        <strain evidence="10 11">SC-DP-2</strain>
    </source>
</reference>
<dbReference type="GO" id="GO:0061630">
    <property type="term" value="F:ubiquitin protein ligase activity"/>
    <property type="evidence" value="ECO:0007669"/>
    <property type="project" value="UniProtKB-EC"/>
</dbReference>
<organism evidence="10 11">
    <name type="scientific">Smittium megazygosporum</name>
    <dbReference type="NCBI Taxonomy" id="133381"/>
    <lineage>
        <taxon>Eukaryota</taxon>
        <taxon>Fungi</taxon>
        <taxon>Fungi incertae sedis</taxon>
        <taxon>Zoopagomycota</taxon>
        <taxon>Kickxellomycotina</taxon>
        <taxon>Harpellomycetes</taxon>
        <taxon>Harpellales</taxon>
        <taxon>Legeriomycetaceae</taxon>
        <taxon>Smittium</taxon>
    </lineage>
</organism>
<dbReference type="InterPro" id="IPR048962">
    <property type="entry name" value="ARIH1-like_UBL"/>
</dbReference>
<dbReference type="GO" id="GO:0016567">
    <property type="term" value="P:protein ubiquitination"/>
    <property type="evidence" value="ECO:0007669"/>
    <property type="project" value="InterPro"/>
</dbReference>
<keyword evidence="11" id="KW-1185">Reference proteome</keyword>
<keyword evidence="5" id="KW-0677">Repeat</keyword>
<dbReference type="InterPro" id="IPR031127">
    <property type="entry name" value="E3_UB_ligase_RBR"/>
</dbReference>
<feature type="domain" description="RING-type" evidence="9">
    <location>
        <begin position="166"/>
        <end position="374"/>
    </location>
</feature>
<gene>
    <name evidence="10" type="ORF">BB560_003583</name>
</gene>
<keyword evidence="8" id="KW-0862">Zinc</keyword>
<dbReference type="OrthoDB" id="10009520at2759"/>
<dbReference type="Pfam" id="PF01485">
    <property type="entry name" value="IBR"/>
    <property type="match status" value="1"/>
</dbReference>
<dbReference type="SUPFAM" id="SSF57850">
    <property type="entry name" value="RING/U-box"/>
    <property type="match status" value="2"/>
</dbReference>
<proteinExistence type="predicted"/>
<dbReference type="Pfam" id="PF21235">
    <property type="entry name" value="UBA_ARI1"/>
    <property type="match status" value="1"/>
</dbReference>
<evidence type="ECO:0000313" key="10">
    <source>
        <dbReference type="EMBL" id="PVV01977.1"/>
    </source>
</evidence>